<keyword evidence="7 8" id="KW-0472">Membrane</keyword>
<dbReference type="STRING" id="1648404.CP97_10890"/>
<evidence type="ECO:0000256" key="6">
    <source>
        <dbReference type="ARBA" id="ARBA00022989"/>
    </source>
</evidence>
<organism evidence="9 10">
    <name type="scientific">Aurantiacibacter atlanticus</name>
    <dbReference type="NCBI Taxonomy" id="1648404"/>
    <lineage>
        <taxon>Bacteria</taxon>
        <taxon>Pseudomonadati</taxon>
        <taxon>Pseudomonadota</taxon>
        <taxon>Alphaproteobacteria</taxon>
        <taxon>Sphingomonadales</taxon>
        <taxon>Erythrobacteraceae</taxon>
        <taxon>Aurantiacibacter</taxon>
    </lineage>
</organism>
<dbReference type="Proteomes" id="UP000059113">
    <property type="component" value="Chromosome"/>
</dbReference>
<feature type="transmembrane region" description="Helical" evidence="8">
    <location>
        <begin position="245"/>
        <end position="268"/>
    </location>
</feature>
<feature type="transmembrane region" description="Helical" evidence="8">
    <location>
        <begin position="274"/>
        <end position="293"/>
    </location>
</feature>
<evidence type="ECO:0000313" key="10">
    <source>
        <dbReference type="Proteomes" id="UP000059113"/>
    </source>
</evidence>
<keyword evidence="3" id="KW-0328">Glycosyltransferase</keyword>
<evidence type="ECO:0000256" key="1">
    <source>
        <dbReference type="ARBA" id="ARBA00004651"/>
    </source>
</evidence>
<gene>
    <name evidence="9" type="ORF">CP97_10890</name>
</gene>
<dbReference type="GO" id="GO:0004932">
    <property type="term" value="F:mating-type factor pheromone receptor activity"/>
    <property type="evidence" value="ECO:0007669"/>
    <property type="project" value="InterPro"/>
</dbReference>
<feature type="transmembrane region" description="Helical" evidence="8">
    <location>
        <begin position="94"/>
        <end position="115"/>
    </location>
</feature>
<sequence length="561" mass="62728">MTNAAMAGKEMPATSKSWWRDADSAVWPFAALIVLIAAQLSFAFTRAINWDEFFFYHQVADFAEGRLTSPLQTLNTRIFFWLPGLFDSNIDHIVTARVTMLAFEIVTLWSLYLIAQRFTDNITALFVPLLYLSAGYVLQHGNSFRVDPMATAALTGALAVMARSRLDWRAIAGFGLLAAFGTMVTIKVILYFPAFAGLAVFRLMKSDWSRSQFIRLVACVACAVLFFALMFLWHSSSVTAERSNIAASTGLFSSSISWMFFIGLPAYWTMAIKAMMLAPIFTLAVVAAPILIWRSDRSRAEKIALTGFLLPVLTPFYYMNTAAYFYAFILAPVALGCIPALVWARRRFAPMILTSALASIALGVFLVDNRTIIDRQRQLEANIREIFPQPVTYIDHNYMMGSWPKGNKFMTPWGMNMYRENGVPEYTQALEADVVPLVIGNWWTLRVMFLEGDDTLLVAEDNESMRNSYIEFAPFIWIAGKRLPAGMAADNALFQVPGPYTVRDAPVIINGKALQPGDVIQLDRTNYQLEVPGAQDARLIWGDNLQPPSNPLEPGPLYAGF</sequence>
<dbReference type="EMBL" id="CP011310">
    <property type="protein sequence ID" value="AKQ42424.2"/>
    <property type="molecule type" value="Genomic_DNA"/>
</dbReference>
<dbReference type="RefSeq" id="WP_063612421.1">
    <property type="nucleotide sequence ID" value="NZ_CP011310.1"/>
</dbReference>
<dbReference type="OrthoDB" id="7714635at2"/>
<feature type="transmembrane region" description="Helical" evidence="8">
    <location>
        <begin position="351"/>
        <end position="367"/>
    </location>
</feature>
<dbReference type="InterPro" id="IPR001499">
    <property type="entry name" value="GPCR_STE3"/>
</dbReference>
<feature type="transmembrane region" description="Helical" evidence="8">
    <location>
        <begin position="324"/>
        <end position="344"/>
    </location>
</feature>
<accession>A0A0H4VHC0</accession>
<dbReference type="GO" id="GO:0005886">
    <property type="term" value="C:plasma membrane"/>
    <property type="evidence" value="ECO:0007669"/>
    <property type="project" value="UniProtKB-SubCell"/>
</dbReference>
<proteinExistence type="predicted"/>
<keyword evidence="2" id="KW-1003">Cell membrane</keyword>
<feature type="transmembrane region" description="Helical" evidence="8">
    <location>
        <begin position="213"/>
        <end position="233"/>
    </location>
</feature>
<keyword evidence="5 8" id="KW-0812">Transmembrane</keyword>
<reference evidence="9 10" key="1">
    <citation type="journal article" date="2015" name="Int. J. Syst. Evol. Microbiol.">
        <title>Erythrobacter atlanticus sp. nov., a bacterium from ocean sediment able to degrade polycyclic aromatic hydrocarbons.</title>
        <authorList>
            <person name="Zhuang L."/>
            <person name="Liu Y."/>
            <person name="Wang L."/>
            <person name="Wang W."/>
            <person name="Shao Z."/>
        </authorList>
    </citation>
    <scope>NUCLEOTIDE SEQUENCE [LARGE SCALE GENOMIC DNA]</scope>
    <source>
        <strain evidence="10">s21-N3</strain>
    </source>
</reference>
<dbReference type="GO" id="GO:0016763">
    <property type="term" value="F:pentosyltransferase activity"/>
    <property type="evidence" value="ECO:0007669"/>
    <property type="project" value="TreeGrafter"/>
</dbReference>
<evidence type="ECO:0000313" key="9">
    <source>
        <dbReference type="EMBL" id="AKQ42424.2"/>
    </source>
</evidence>
<evidence type="ECO:0000256" key="7">
    <source>
        <dbReference type="ARBA" id="ARBA00023136"/>
    </source>
</evidence>
<feature type="transmembrane region" description="Helical" evidence="8">
    <location>
        <begin position="122"/>
        <end position="138"/>
    </location>
</feature>
<dbReference type="PRINTS" id="PR00899">
    <property type="entry name" value="GPCRSTE3"/>
</dbReference>
<name>A0A0H4VHC0_9SPHN</name>
<dbReference type="KEGG" id="ery:CP97_10890"/>
<feature type="transmembrane region" description="Helical" evidence="8">
    <location>
        <begin position="174"/>
        <end position="201"/>
    </location>
</feature>
<evidence type="ECO:0000256" key="3">
    <source>
        <dbReference type="ARBA" id="ARBA00022676"/>
    </source>
</evidence>
<evidence type="ECO:0008006" key="11">
    <source>
        <dbReference type="Google" id="ProtNLM"/>
    </source>
</evidence>
<evidence type="ECO:0000256" key="8">
    <source>
        <dbReference type="SAM" id="Phobius"/>
    </source>
</evidence>
<dbReference type="AlphaFoldDB" id="A0A0H4VHC0"/>
<keyword evidence="10" id="KW-1185">Reference proteome</keyword>
<protein>
    <recommendedName>
        <fullName evidence="11">Glycosyltransferase RgtA/B/C/D-like domain-containing protein</fullName>
    </recommendedName>
</protein>
<evidence type="ECO:0000256" key="2">
    <source>
        <dbReference type="ARBA" id="ARBA00022475"/>
    </source>
</evidence>
<reference evidence="10" key="2">
    <citation type="submission" date="2015-04" db="EMBL/GenBank/DDBJ databases">
        <title>The complete genome sequence of Erythrobacter sp. s21-N3.</title>
        <authorList>
            <person name="Zhuang L."/>
            <person name="Liu Y."/>
            <person name="Shao Z."/>
        </authorList>
    </citation>
    <scope>NUCLEOTIDE SEQUENCE [LARGE SCALE GENOMIC DNA]</scope>
    <source>
        <strain evidence="10">s21-N3</strain>
    </source>
</reference>
<evidence type="ECO:0000256" key="5">
    <source>
        <dbReference type="ARBA" id="ARBA00022692"/>
    </source>
</evidence>
<dbReference type="InterPro" id="IPR050297">
    <property type="entry name" value="LipidA_mod_glycosyltrf_83"/>
</dbReference>
<dbReference type="PANTHER" id="PTHR33908">
    <property type="entry name" value="MANNOSYLTRANSFERASE YKCB-RELATED"/>
    <property type="match status" value="1"/>
</dbReference>
<dbReference type="PANTHER" id="PTHR33908:SF11">
    <property type="entry name" value="MEMBRANE PROTEIN"/>
    <property type="match status" value="1"/>
</dbReference>
<evidence type="ECO:0000256" key="4">
    <source>
        <dbReference type="ARBA" id="ARBA00022679"/>
    </source>
</evidence>
<dbReference type="GO" id="GO:0009103">
    <property type="term" value="P:lipopolysaccharide biosynthetic process"/>
    <property type="evidence" value="ECO:0007669"/>
    <property type="project" value="UniProtKB-ARBA"/>
</dbReference>
<comment type="subcellular location">
    <subcellularLocation>
        <location evidence="1">Cell membrane</location>
        <topology evidence="1">Multi-pass membrane protein</topology>
    </subcellularLocation>
</comment>
<keyword evidence="6 8" id="KW-1133">Transmembrane helix</keyword>
<feature type="transmembrane region" description="Helical" evidence="8">
    <location>
        <begin position="300"/>
        <end position="318"/>
    </location>
</feature>
<keyword evidence="4" id="KW-0808">Transferase</keyword>